<dbReference type="AlphaFoldDB" id="A0A8K0G151"/>
<gene>
    <name evidence="1" type="ORF">ILUMI_21751</name>
</gene>
<proteinExistence type="predicted"/>
<evidence type="ECO:0000313" key="1">
    <source>
        <dbReference type="EMBL" id="KAF2884427.1"/>
    </source>
</evidence>
<dbReference type="PANTHER" id="PTHR47510:SF3">
    <property type="entry name" value="ENDO_EXONUCLEASE_PHOSPHATASE DOMAIN-CONTAINING PROTEIN"/>
    <property type="match status" value="1"/>
</dbReference>
<keyword evidence="2" id="KW-1185">Reference proteome</keyword>
<protein>
    <recommendedName>
        <fullName evidence="3">Reverse transcriptase domain-containing protein</fullName>
    </recommendedName>
</protein>
<dbReference type="EMBL" id="VTPC01090176">
    <property type="protein sequence ID" value="KAF2884427.1"/>
    <property type="molecule type" value="Genomic_DNA"/>
</dbReference>
<name>A0A8K0G151_IGNLU</name>
<sequence length="325" mass="37897">MKKEHILIKFRPEATIENFIDNTNSPEPLRLNDEGTDIKLTFNAVNCDIVNKLIGDITSNATGYGKINIKMIKLCCPYILRYITHILNHCIAHSTYPSQWKHAIIKPIPKVKNPIEFKDLRPISLLPVLSKLFEKIIFTQLLSYLNEHNILPEVRSGFRNNEKIPILNQAKSLGIIMDNSFRFKDQISNYISRAYQNLRKIFPHRSSLNIETKKRLCEAFVLSQFNYCVPVYHAALDNVTSGRIKKVQNSCLRYVYEIRKYDHISHKFVDSGWLSMENRRILQTSCLHQNIIKYKHLPYLYNKITFRTDCAALHAPPVCVQRYST</sequence>
<dbReference type="Proteomes" id="UP000801492">
    <property type="component" value="Unassembled WGS sequence"/>
</dbReference>
<organism evidence="1 2">
    <name type="scientific">Ignelater luminosus</name>
    <name type="common">Cucubano</name>
    <name type="synonym">Pyrophorus luminosus</name>
    <dbReference type="NCBI Taxonomy" id="2038154"/>
    <lineage>
        <taxon>Eukaryota</taxon>
        <taxon>Metazoa</taxon>
        <taxon>Ecdysozoa</taxon>
        <taxon>Arthropoda</taxon>
        <taxon>Hexapoda</taxon>
        <taxon>Insecta</taxon>
        <taxon>Pterygota</taxon>
        <taxon>Neoptera</taxon>
        <taxon>Endopterygota</taxon>
        <taxon>Coleoptera</taxon>
        <taxon>Polyphaga</taxon>
        <taxon>Elateriformia</taxon>
        <taxon>Elateroidea</taxon>
        <taxon>Elateridae</taxon>
        <taxon>Agrypninae</taxon>
        <taxon>Pyrophorini</taxon>
        <taxon>Ignelater</taxon>
    </lineage>
</organism>
<evidence type="ECO:0000313" key="2">
    <source>
        <dbReference type="Proteomes" id="UP000801492"/>
    </source>
</evidence>
<comment type="caution">
    <text evidence="1">The sequence shown here is derived from an EMBL/GenBank/DDBJ whole genome shotgun (WGS) entry which is preliminary data.</text>
</comment>
<reference evidence="1" key="1">
    <citation type="submission" date="2019-08" db="EMBL/GenBank/DDBJ databases">
        <title>The genome of the North American firefly Photinus pyralis.</title>
        <authorList>
            <consortium name="Photinus pyralis genome working group"/>
            <person name="Fallon T.R."/>
            <person name="Sander Lower S.E."/>
            <person name="Weng J.-K."/>
        </authorList>
    </citation>
    <scope>NUCLEOTIDE SEQUENCE</scope>
    <source>
        <strain evidence="1">TRF0915ILg1</strain>
        <tissue evidence="1">Whole body</tissue>
    </source>
</reference>
<evidence type="ECO:0008006" key="3">
    <source>
        <dbReference type="Google" id="ProtNLM"/>
    </source>
</evidence>
<dbReference type="OrthoDB" id="6773356at2759"/>
<accession>A0A8K0G151</accession>
<dbReference type="PANTHER" id="PTHR47510">
    <property type="entry name" value="REVERSE TRANSCRIPTASE DOMAIN-CONTAINING PROTEIN"/>
    <property type="match status" value="1"/>
</dbReference>